<feature type="transmembrane region" description="Helical" evidence="6">
    <location>
        <begin position="281"/>
        <end position="308"/>
    </location>
</feature>
<feature type="transmembrane region" description="Helical" evidence="6">
    <location>
        <begin position="195"/>
        <end position="212"/>
    </location>
</feature>
<dbReference type="GO" id="GO:0022857">
    <property type="term" value="F:transmembrane transporter activity"/>
    <property type="evidence" value="ECO:0007669"/>
    <property type="project" value="InterPro"/>
</dbReference>
<evidence type="ECO:0000256" key="6">
    <source>
        <dbReference type="SAM" id="Phobius"/>
    </source>
</evidence>
<evidence type="ECO:0000313" key="7">
    <source>
        <dbReference type="EMBL" id="HIQ83040.1"/>
    </source>
</evidence>
<sequence length="348" mass="37684">MQQQSARKLGGTPRQSAWTRFVKDHGSILMFLILFILASLFVSNFFAVRNIFTIIKQAAVPLVACMGLMLILTTGGIDLSLGYTLGLCSVLLGMMTKRYGFPAWQAIPLTLLIGAAVGLLNGSLVQFLRVPAFIATLGSGYVLYGIAQIFGKGDAFYQLPEDLLAFGDTRPLEGILESLPEHLQDNAFISQFGKLPSYVYISILVVILVYFLRHKTTYGRNLSAFGFNAATTKLSGVNTARLHVLTYVISSTLVALASILLTIRVNCAQSNLGGTNYTFEIVTAAVVGGTSLFGGVSSVVNCIFGVLVTKSLENIVNLMAVNIYLYQPLMGLVILLAIVLEAYKNRKL</sequence>
<keyword evidence="4 6" id="KW-1133">Transmembrane helix</keyword>
<evidence type="ECO:0000256" key="1">
    <source>
        <dbReference type="ARBA" id="ARBA00004651"/>
    </source>
</evidence>
<dbReference type="Pfam" id="PF02653">
    <property type="entry name" value="BPD_transp_2"/>
    <property type="match status" value="1"/>
</dbReference>
<dbReference type="Proteomes" id="UP000824260">
    <property type="component" value="Unassembled WGS sequence"/>
</dbReference>
<feature type="transmembrane region" description="Helical" evidence="6">
    <location>
        <begin position="315"/>
        <end position="340"/>
    </location>
</feature>
<feature type="transmembrane region" description="Helical" evidence="6">
    <location>
        <begin position="59"/>
        <end position="81"/>
    </location>
</feature>
<comment type="caution">
    <text evidence="7">The sequence shown here is derived from an EMBL/GenBank/DDBJ whole genome shotgun (WGS) entry which is preliminary data.</text>
</comment>
<feature type="transmembrane region" description="Helical" evidence="6">
    <location>
        <begin position="28"/>
        <end position="47"/>
    </location>
</feature>
<dbReference type="AlphaFoldDB" id="A0A9D0ZM40"/>
<dbReference type="GO" id="GO:0005886">
    <property type="term" value="C:plasma membrane"/>
    <property type="evidence" value="ECO:0007669"/>
    <property type="project" value="UniProtKB-SubCell"/>
</dbReference>
<gene>
    <name evidence="7" type="ORF">IAA52_08040</name>
</gene>
<name>A0A9D0ZM40_9FIRM</name>
<reference evidence="7" key="2">
    <citation type="journal article" date="2021" name="PeerJ">
        <title>Extensive microbial diversity within the chicken gut microbiome revealed by metagenomics and culture.</title>
        <authorList>
            <person name="Gilroy R."/>
            <person name="Ravi A."/>
            <person name="Getino M."/>
            <person name="Pursley I."/>
            <person name="Horton D.L."/>
            <person name="Alikhan N.F."/>
            <person name="Baker D."/>
            <person name="Gharbi K."/>
            <person name="Hall N."/>
            <person name="Watson M."/>
            <person name="Adriaenssens E.M."/>
            <person name="Foster-Nyarko E."/>
            <person name="Jarju S."/>
            <person name="Secka A."/>
            <person name="Antonio M."/>
            <person name="Oren A."/>
            <person name="Chaudhuri R.R."/>
            <person name="La Ragione R."/>
            <person name="Hildebrand F."/>
            <person name="Pallen M.J."/>
        </authorList>
    </citation>
    <scope>NUCLEOTIDE SEQUENCE</scope>
    <source>
        <strain evidence="7">ChiSjej6B24-2974</strain>
    </source>
</reference>
<keyword evidence="3 6" id="KW-0812">Transmembrane</keyword>
<evidence type="ECO:0000256" key="5">
    <source>
        <dbReference type="ARBA" id="ARBA00023136"/>
    </source>
</evidence>
<proteinExistence type="predicted"/>
<keyword evidence="2" id="KW-1003">Cell membrane</keyword>
<dbReference type="PANTHER" id="PTHR32196">
    <property type="entry name" value="ABC TRANSPORTER PERMEASE PROTEIN YPHD-RELATED-RELATED"/>
    <property type="match status" value="1"/>
</dbReference>
<evidence type="ECO:0000256" key="2">
    <source>
        <dbReference type="ARBA" id="ARBA00022475"/>
    </source>
</evidence>
<dbReference type="EMBL" id="DVFZ01000080">
    <property type="protein sequence ID" value="HIQ83040.1"/>
    <property type="molecule type" value="Genomic_DNA"/>
</dbReference>
<evidence type="ECO:0000313" key="8">
    <source>
        <dbReference type="Proteomes" id="UP000824260"/>
    </source>
</evidence>
<evidence type="ECO:0000256" key="4">
    <source>
        <dbReference type="ARBA" id="ARBA00022989"/>
    </source>
</evidence>
<keyword evidence="5 6" id="KW-0472">Membrane</keyword>
<feature type="transmembrane region" description="Helical" evidence="6">
    <location>
        <begin position="242"/>
        <end position="261"/>
    </location>
</feature>
<evidence type="ECO:0000256" key="3">
    <source>
        <dbReference type="ARBA" id="ARBA00022692"/>
    </source>
</evidence>
<dbReference type="InterPro" id="IPR001851">
    <property type="entry name" value="ABC_transp_permease"/>
</dbReference>
<protein>
    <submittedName>
        <fullName evidence="7">ABC transporter permease</fullName>
    </submittedName>
</protein>
<feature type="transmembrane region" description="Helical" evidence="6">
    <location>
        <begin position="101"/>
        <end position="120"/>
    </location>
</feature>
<organism evidence="7 8">
    <name type="scientific">Candidatus Pullichristensenella stercorigallinarum</name>
    <dbReference type="NCBI Taxonomy" id="2840909"/>
    <lineage>
        <taxon>Bacteria</taxon>
        <taxon>Bacillati</taxon>
        <taxon>Bacillota</taxon>
        <taxon>Clostridia</taxon>
        <taxon>Candidatus Pullichristensenella</taxon>
    </lineage>
</organism>
<reference evidence="7" key="1">
    <citation type="submission" date="2020-10" db="EMBL/GenBank/DDBJ databases">
        <authorList>
            <person name="Gilroy R."/>
        </authorList>
    </citation>
    <scope>NUCLEOTIDE SEQUENCE</scope>
    <source>
        <strain evidence="7">ChiSjej6B24-2974</strain>
    </source>
</reference>
<comment type="subcellular location">
    <subcellularLocation>
        <location evidence="1">Cell membrane</location>
        <topology evidence="1">Multi-pass membrane protein</topology>
    </subcellularLocation>
</comment>
<dbReference type="CDD" id="cd06579">
    <property type="entry name" value="TM_PBP1_transp_AraH_like"/>
    <property type="match status" value="1"/>
</dbReference>
<feature type="transmembrane region" description="Helical" evidence="6">
    <location>
        <begin position="132"/>
        <end position="151"/>
    </location>
</feature>
<accession>A0A9D0ZM40</accession>